<dbReference type="RefSeq" id="WP_232736273.1">
    <property type="nucleotide sequence ID" value="NZ_CP076459.1"/>
</dbReference>
<dbReference type="PROSITE" id="PS50901">
    <property type="entry name" value="FTSK"/>
    <property type="match status" value="1"/>
</dbReference>
<keyword evidence="3 5" id="KW-0067">ATP-binding</keyword>
<dbReference type="Proteomes" id="UP000677117">
    <property type="component" value="Chromosome"/>
</dbReference>
<dbReference type="Pfam" id="PF17854">
    <property type="entry name" value="FtsK_alpha"/>
    <property type="match status" value="1"/>
</dbReference>
<dbReference type="InterPro" id="IPR003593">
    <property type="entry name" value="AAA+_ATPase"/>
</dbReference>
<dbReference type="SMART" id="SM00382">
    <property type="entry name" value="AAA"/>
    <property type="match status" value="1"/>
</dbReference>
<dbReference type="PROSITE" id="PS00675">
    <property type="entry name" value="SIGMA54_INTERACT_1"/>
    <property type="match status" value="1"/>
</dbReference>
<dbReference type="InterPro" id="IPR002543">
    <property type="entry name" value="FtsK_dom"/>
</dbReference>
<evidence type="ECO:0000256" key="2">
    <source>
        <dbReference type="ARBA" id="ARBA00022741"/>
    </source>
</evidence>
<dbReference type="Gene3D" id="3.30.980.40">
    <property type="match status" value="1"/>
</dbReference>
<proteinExistence type="inferred from homology"/>
<dbReference type="InterPro" id="IPR025662">
    <property type="entry name" value="Sigma_54_int_dom_ATP-bd_1"/>
</dbReference>
<dbReference type="PANTHER" id="PTHR22683">
    <property type="entry name" value="SPORULATION PROTEIN RELATED"/>
    <property type="match status" value="1"/>
</dbReference>
<keyword evidence="9" id="KW-1185">Reference proteome</keyword>
<evidence type="ECO:0000256" key="4">
    <source>
        <dbReference type="ARBA" id="ARBA00023125"/>
    </source>
</evidence>
<dbReference type="GO" id="GO:0003677">
    <property type="term" value="F:DNA binding"/>
    <property type="evidence" value="ECO:0007669"/>
    <property type="project" value="UniProtKB-KW"/>
</dbReference>
<keyword evidence="2 5" id="KW-0547">Nucleotide-binding</keyword>
<feature type="region of interest" description="Disordered" evidence="6">
    <location>
        <begin position="1"/>
        <end position="34"/>
    </location>
</feature>
<comment type="similarity">
    <text evidence="1">Belongs to the FtsK/SpoIIIE/SftA family.</text>
</comment>
<dbReference type="KEGG" id="mvl:KOY49_00465"/>
<evidence type="ECO:0000259" key="7">
    <source>
        <dbReference type="PROSITE" id="PS50901"/>
    </source>
</evidence>
<dbReference type="InterPro" id="IPR050206">
    <property type="entry name" value="FtsK/SpoIIIE/SftA"/>
</dbReference>
<feature type="compositionally biased region" description="Basic and acidic residues" evidence="6">
    <location>
        <begin position="56"/>
        <end position="66"/>
    </location>
</feature>
<feature type="region of interest" description="Disordered" evidence="6">
    <location>
        <begin position="56"/>
        <end position="78"/>
    </location>
</feature>
<dbReference type="InterPro" id="IPR027417">
    <property type="entry name" value="P-loop_NTPase"/>
</dbReference>
<evidence type="ECO:0000313" key="8">
    <source>
        <dbReference type="EMBL" id="QWQ31503.1"/>
    </source>
</evidence>
<evidence type="ECO:0000256" key="5">
    <source>
        <dbReference type="PROSITE-ProRule" id="PRU00289"/>
    </source>
</evidence>
<reference evidence="8" key="1">
    <citation type="submission" date="2021-06" db="EMBL/GenBank/DDBJ databases">
        <title>An adapted protocol for Saccharibacteria cultivation: two new species join this phylum of Candidate Phyla Radiations.</title>
        <authorList>
            <person name="Ibrahim A."/>
            <person name="Maatouk M."/>
            <person name="Raoult D."/>
            <person name="Bittar F."/>
        </authorList>
    </citation>
    <scope>NUCLEOTIDE SEQUENCE</scope>
    <source>
        <strain evidence="8">IHU2</strain>
    </source>
</reference>
<keyword evidence="4" id="KW-0238">DNA-binding</keyword>
<evidence type="ECO:0000256" key="6">
    <source>
        <dbReference type="SAM" id="MobiDB-lite"/>
    </source>
</evidence>
<dbReference type="Pfam" id="PF01580">
    <property type="entry name" value="FtsK_SpoIIIE"/>
    <property type="match status" value="1"/>
</dbReference>
<feature type="compositionally biased region" description="Basic and acidic residues" evidence="6">
    <location>
        <begin position="1"/>
        <end position="12"/>
    </location>
</feature>
<dbReference type="Gene3D" id="3.40.50.300">
    <property type="entry name" value="P-loop containing nucleotide triphosphate hydrolases"/>
    <property type="match status" value="1"/>
</dbReference>
<feature type="binding site" evidence="5">
    <location>
        <begin position="228"/>
        <end position="235"/>
    </location>
    <ligand>
        <name>ATP</name>
        <dbReference type="ChEBI" id="CHEBI:30616"/>
    </ligand>
</feature>
<dbReference type="SUPFAM" id="SSF52540">
    <property type="entry name" value="P-loop containing nucleoside triphosphate hydrolases"/>
    <property type="match status" value="1"/>
</dbReference>
<dbReference type="AlphaFoldDB" id="A0A8F1MBE1"/>
<accession>A0A8F1MBE1</accession>
<organism evidence="8 9">
    <name type="scientific">Candidatus Minimicrobia vallesae</name>
    <dbReference type="NCBI Taxonomy" id="2841264"/>
    <lineage>
        <taxon>Bacteria</taxon>
        <taxon>Candidatus Saccharimonadota</taxon>
        <taxon>Candidatus Saccharimonadota incertae sedis</taxon>
        <taxon>Candidatus Minimicrobia</taxon>
    </lineage>
</organism>
<name>A0A8F1MBE1_9BACT</name>
<sequence length="441" mass="48340">MIKSNTKEDDNNRSVMKKASIAQPAEEEKKTDLGEIKLNAGVPIIDTAKEKKSLLKKVEKPEKANEEQALVATRDPNWEAPSLDLLEKNESGADAGDTRQNAQIIHDTLAEFNIEAAMGDINVGPKVTQYTLRPPSGVKLTRITALETNIALNLAAQSLRIEAPIPGQRAVGIEVPNRKAAEVRLRSTLSSKQWAAARDPLSFGIGKDISGQVVVGELGKMPHLLIAGQTGSGKSVMINTLLCSLLYRNSPSDMKLILVDPKQVEMAPYADIPHLLTPVINEPEKTISALKWAVNEMERRYKLLAGEKIRNIKEYNKRLQSRAKKIAIADENGNVQEHEDGSMPYIVIVVDEMSDLMMMAKKDVETLIVRLAQKSRAVGIHLLLATQRPSVNVITGLIKANVPARIAFTVASQVDSITILDQSGAEIIIGSRRYAILHIQV</sequence>
<evidence type="ECO:0000256" key="3">
    <source>
        <dbReference type="ARBA" id="ARBA00022840"/>
    </source>
</evidence>
<evidence type="ECO:0000256" key="1">
    <source>
        <dbReference type="ARBA" id="ARBA00006474"/>
    </source>
</evidence>
<gene>
    <name evidence="8" type="ORF">KOY49_00465</name>
</gene>
<dbReference type="GO" id="GO:0005524">
    <property type="term" value="F:ATP binding"/>
    <property type="evidence" value="ECO:0007669"/>
    <property type="project" value="UniProtKB-UniRule"/>
</dbReference>
<dbReference type="PANTHER" id="PTHR22683:SF41">
    <property type="entry name" value="DNA TRANSLOCASE FTSK"/>
    <property type="match status" value="1"/>
</dbReference>
<evidence type="ECO:0000313" key="9">
    <source>
        <dbReference type="Proteomes" id="UP000677117"/>
    </source>
</evidence>
<feature type="domain" description="FtsK" evidence="7">
    <location>
        <begin position="210"/>
        <end position="417"/>
    </location>
</feature>
<protein>
    <recommendedName>
        <fullName evidence="7">FtsK domain-containing protein</fullName>
    </recommendedName>
</protein>
<dbReference type="InterPro" id="IPR041027">
    <property type="entry name" value="FtsK_alpha"/>
</dbReference>
<dbReference type="EMBL" id="CP076459">
    <property type="protein sequence ID" value="QWQ31503.1"/>
    <property type="molecule type" value="Genomic_DNA"/>
</dbReference>